<dbReference type="EMBL" id="JTDY01000569">
    <property type="protein sequence ID" value="KOB76650.1"/>
    <property type="molecule type" value="Genomic_DNA"/>
</dbReference>
<name>A0A0L7LML7_OPEBR</name>
<dbReference type="Proteomes" id="UP000037510">
    <property type="component" value="Unassembled WGS sequence"/>
</dbReference>
<proteinExistence type="predicted"/>
<gene>
    <name evidence="1" type="ORF">OBRU01_05603</name>
</gene>
<reference evidence="1 2" key="1">
    <citation type="journal article" date="2015" name="Genome Biol. Evol.">
        <title>The genome of winter moth (Operophtera brumata) provides a genomic perspective on sexual dimorphism and phenology.</title>
        <authorList>
            <person name="Derks M.F."/>
            <person name="Smit S."/>
            <person name="Salis L."/>
            <person name="Schijlen E."/>
            <person name="Bossers A."/>
            <person name="Mateman C."/>
            <person name="Pijl A.S."/>
            <person name="de Ridder D."/>
            <person name="Groenen M.A."/>
            <person name="Visser M.E."/>
            <person name="Megens H.J."/>
        </authorList>
    </citation>
    <scope>NUCLEOTIDE SEQUENCE [LARGE SCALE GENOMIC DNA]</scope>
    <source>
        <strain evidence="1">WM2013NL</strain>
        <tissue evidence="1">Head and thorax</tissue>
    </source>
</reference>
<accession>A0A0L7LML7</accession>
<comment type="caution">
    <text evidence="1">The sequence shown here is derived from an EMBL/GenBank/DDBJ whole genome shotgun (WGS) entry which is preliminary data.</text>
</comment>
<evidence type="ECO:0000313" key="1">
    <source>
        <dbReference type="EMBL" id="KOB76650.1"/>
    </source>
</evidence>
<organism evidence="1 2">
    <name type="scientific">Operophtera brumata</name>
    <name type="common">Winter moth</name>
    <name type="synonym">Phalaena brumata</name>
    <dbReference type="NCBI Taxonomy" id="104452"/>
    <lineage>
        <taxon>Eukaryota</taxon>
        <taxon>Metazoa</taxon>
        <taxon>Ecdysozoa</taxon>
        <taxon>Arthropoda</taxon>
        <taxon>Hexapoda</taxon>
        <taxon>Insecta</taxon>
        <taxon>Pterygota</taxon>
        <taxon>Neoptera</taxon>
        <taxon>Endopterygota</taxon>
        <taxon>Lepidoptera</taxon>
        <taxon>Glossata</taxon>
        <taxon>Ditrysia</taxon>
        <taxon>Geometroidea</taxon>
        <taxon>Geometridae</taxon>
        <taxon>Larentiinae</taxon>
        <taxon>Operophtera</taxon>
    </lineage>
</organism>
<protein>
    <submittedName>
        <fullName evidence="1">Putative DNA-mediated transposase</fullName>
    </submittedName>
</protein>
<evidence type="ECO:0000313" key="2">
    <source>
        <dbReference type="Proteomes" id="UP000037510"/>
    </source>
</evidence>
<dbReference type="AlphaFoldDB" id="A0A0L7LML7"/>
<keyword evidence="2" id="KW-1185">Reference proteome</keyword>
<sequence length="132" mass="15567">MIRAKHVMKKPVRVVALSLNTNQNVISRLWHRIYNSYIIVLLNGDEAKRHTGNKRVNYHLPPLGRIVIQLTARRCKGSSPQTVLSKYLYIYYLQSDHQLLVRNQTVRRMPHQVDLHPGRPLREIVSWKALRR</sequence>